<keyword evidence="3" id="KW-0067">ATP-binding</keyword>
<feature type="binding site" evidence="3">
    <location>
        <position position="163"/>
    </location>
    <ligand>
        <name>ATP</name>
        <dbReference type="ChEBI" id="CHEBI:30616"/>
    </ligand>
</feature>
<keyword evidence="4" id="KW-0808">Transferase</keyword>
<dbReference type="PANTHER" id="PTHR37825">
    <property type="entry name" value="TRNA(MET) CYTIDINE ACETATE LIGASE"/>
    <property type="match status" value="1"/>
</dbReference>
<proteinExistence type="inferred from homology"/>
<dbReference type="GO" id="GO:0000049">
    <property type="term" value="F:tRNA binding"/>
    <property type="evidence" value="ECO:0007669"/>
    <property type="project" value="UniProtKB-KW"/>
</dbReference>
<keyword evidence="3" id="KW-0963">Cytoplasm</keyword>
<dbReference type="Proteomes" id="UP000242754">
    <property type="component" value="Unassembled WGS sequence"/>
</dbReference>
<protein>
    <recommendedName>
        <fullName evidence="3">tRNA(Met) cytidine acetate ligase</fullName>
        <ecNumber evidence="3">6.3.4.-</ecNumber>
    </recommendedName>
</protein>
<dbReference type="GO" id="GO:0016740">
    <property type="term" value="F:transferase activity"/>
    <property type="evidence" value="ECO:0007669"/>
    <property type="project" value="UniProtKB-KW"/>
</dbReference>
<comment type="catalytic activity">
    <reaction evidence="3">
        <text>cytidine(34) in elongator tRNA(Met) + acetate + ATP = N(4)-acetylcytidine(34) in elongator tRNA(Met) + AMP + diphosphate</text>
        <dbReference type="Rhea" id="RHEA:58144"/>
        <dbReference type="Rhea" id="RHEA-COMP:10693"/>
        <dbReference type="Rhea" id="RHEA-COMP:10694"/>
        <dbReference type="ChEBI" id="CHEBI:30089"/>
        <dbReference type="ChEBI" id="CHEBI:30616"/>
        <dbReference type="ChEBI" id="CHEBI:33019"/>
        <dbReference type="ChEBI" id="CHEBI:74900"/>
        <dbReference type="ChEBI" id="CHEBI:82748"/>
        <dbReference type="ChEBI" id="CHEBI:456215"/>
    </reaction>
</comment>
<sequence length="409" mass="46212">MKACGVIAEYNPFHNGHRYQLAEAKKMTNSDVMVVAMSGNFVQRGAPSLLDKWARAEIALHNGADVVVEMPILGSVQAADLFAKTGVKLLQALQCDAFAFGAEEGIAADFIERNRILKEHEAEINQVFQSYRNDGRTYAAQLESAIAEVLRSKDSAISFSTPNNQLGLAYVRENEQYRNPMETAVVIRKGASHHASVAAVNEYASGTAIREWVLASGSADKWELLSKWVPAESLRALEQQPAIDWDQYWQMLQYQLTVQSVSELAEIYQVEEGIEYRLKKMAEAAPDFLSFMEHTKTKRWTWARLQRVCTYILLGITKEEAEQFQKQLGVVRLLGFTEKGRAYLHAIKKDAALPILTKVHQKDFGLLEIEVRSDRIYRLGSLSKLKEQNFSRSPIYLKDPACFIESRKV</sequence>
<keyword evidence="3" id="KW-0820">tRNA-binding</keyword>
<comment type="caution">
    <text evidence="3">Lacks conserved residue(s) required for the propagation of feature annotation.</text>
</comment>
<dbReference type="GO" id="GO:0016879">
    <property type="term" value="F:ligase activity, forming carbon-nitrogen bonds"/>
    <property type="evidence" value="ECO:0007669"/>
    <property type="project" value="UniProtKB-UniRule"/>
</dbReference>
<evidence type="ECO:0000256" key="3">
    <source>
        <dbReference type="HAMAP-Rule" id="MF_01539"/>
    </source>
</evidence>
<feature type="binding site" evidence="3">
    <location>
        <position position="101"/>
    </location>
    <ligand>
        <name>ATP</name>
        <dbReference type="ChEBI" id="CHEBI:30616"/>
    </ligand>
</feature>
<comment type="similarity">
    <text evidence="3">Belongs to the TmcAL family.</text>
</comment>
<dbReference type="GO" id="GO:0005524">
    <property type="term" value="F:ATP binding"/>
    <property type="evidence" value="ECO:0007669"/>
    <property type="project" value="UniProtKB-KW"/>
</dbReference>
<feature type="binding site" evidence="3">
    <location>
        <position position="188"/>
    </location>
    <ligand>
        <name>ATP</name>
        <dbReference type="ChEBI" id="CHEBI:30616"/>
    </ligand>
</feature>
<keyword evidence="1 3" id="KW-0436">Ligase</keyword>
<name>A0A143YQL9_9LACT</name>
<dbReference type="EMBL" id="FJNE01000005">
    <property type="protein sequence ID" value="CZQ94647.1"/>
    <property type="molecule type" value="Genomic_DNA"/>
</dbReference>
<dbReference type="AlphaFoldDB" id="A0A143YQL9"/>
<dbReference type="EC" id="6.3.4.-" evidence="3"/>
<feature type="binding site" evidence="3">
    <location>
        <begin position="7"/>
        <end position="20"/>
    </location>
    <ligand>
        <name>ATP</name>
        <dbReference type="ChEBI" id="CHEBI:30616"/>
    </ligand>
</feature>
<evidence type="ECO:0000313" key="4">
    <source>
        <dbReference type="EMBL" id="CZQ94647.1"/>
    </source>
</evidence>
<keyword evidence="5" id="KW-1185">Reference proteome</keyword>
<comment type="function">
    <text evidence="3">Catalyzes the formation of N(4)-acetylcytidine (ac(4)C) at the wobble position of elongator tRNA(Met), using acetate and ATP as substrates. First activates an acetate ion to form acetyladenylate (Ac-AMP) and then transfers the acetyl group to tRNA to form ac(4)C34.</text>
</comment>
<organism evidence="4 5">
    <name type="scientific">Trichococcus palustris</name>
    <dbReference type="NCBI Taxonomy" id="140314"/>
    <lineage>
        <taxon>Bacteria</taxon>
        <taxon>Bacillati</taxon>
        <taxon>Bacillota</taxon>
        <taxon>Bacilli</taxon>
        <taxon>Lactobacillales</taxon>
        <taxon>Carnobacteriaceae</taxon>
        <taxon>Trichococcus</taxon>
    </lineage>
</organism>
<dbReference type="Gene3D" id="3.40.50.620">
    <property type="entry name" value="HUPs"/>
    <property type="match status" value="1"/>
</dbReference>
<accession>A0A143YQL9</accession>
<dbReference type="Pfam" id="PF05636">
    <property type="entry name" value="HIGH_NTase1"/>
    <property type="match status" value="1"/>
</dbReference>
<dbReference type="RefSeq" id="WP_177194432.1">
    <property type="nucleotide sequence ID" value="NZ_FJNE01000005.1"/>
</dbReference>
<dbReference type="PANTHER" id="PTHR37825:SF1">
    <property type="entry name" value="TRNA(MET) CYTIDINE ACETATE LIGASE"/>
    <property type="match status" value="1"/>
</dbReference>
<evidence type="ECO:0000256" key="2">
    <source>
        <dbReference type="ARBA" id="ARBA00022694"/>
    </source>
</evidence>
<dbReference type="SUPFAM" id="SSF52374">
    <property type="entry name" value="Nucleotidylyl transferase"/>
    <property type="match status" value="1"/>
</dbReference>
<dbReference type="NCBIfam" id="NF010191">
    <property type="entry name" value="PRK13670.1"/>
    <property type="match status" value="1"/>
</dbReference>
<keyword evidence="3" id="KW-0547">Nucleotide-binding</keyword>
<dbReference type="InterPro" id="IPR008513">
    <property type="entry name" value="tRNA(Met)_cyd_acetate_ligase"/>
</dbReference>
<gene>
    <name evidence="3" type="primary">tmcAL</name>
    <name evidence="4" type="ORF">Tpal_1778</name>
</gene>
<dbReference type="HAMAP" id="MF_01539">
    <property type="entry name" value="TmcAL"/>
    <property type="match status" value="1"/>
</dbReference>
<dbReference type="STRING" id="140314.SAMN04488076_10918"/>
<reference evidence="4 5" key="1">
    <citation type="submission" date="2016-02" db="EMBL/GenBank/DDBJ databases">
        <authorList>
            <person name="Wen L."/>
            <person name="He K."/>
            <person name="Yang H."/>
        </authorList>
    </citation>
    <scope>NUCLEOTIDE SEQUENCE [LARGE SCALE GENOMIC DNA]</scope>
    <source>
        <strain evidence="4">Trichococcus palustris</strain>
    </source>
</reference>
<dbReference type="GO" id="GO:0006400">
    <property type="term" value="P:tRNA modification"/>
    <property type="evidence" value="ECO:0007669"/>
    <property type="project" value="UniProtKB-UniRule"/>
</dbReference>
<comment type="subcellular location">
    <subcellularLocation>
        <location evidence="3">Cytoplasm</location>
    </subcellularLocation>
</comment>
<dbReference type="InterPro" id="IPR014729">
    <property type="entry name" value="Rossmann-like_a/b/a_fold"/>
</dbReference>
<evidence type="ECO:0000256" key="1">
    <source>
        <dbReference type="ARBA" id="ARBA00022598"/>
    </source>
</evidence>
<keyword evidence="2 3" id="KW-0819">tRNA processing</keyword>
<dbReference type="GO" id="GO:0005737">
    <property type="term" value="C:cytoplasm"/>
    <property type="evidence" value="ECO:0007669"/>
    <property type="project" value="UniProtKB-SubCell"/>
</dbReference>
<evidence type="ECO:0000313" key="5">
    <source>
        <dbReference type="Proteomes" id="UP000242754"/>
    </source>
</evidence>
<keyword evidence="3" id="KW-0694">RNA-binding</keyword>